<name>A0A6L8VHT0_9RHOB</name>
<dbReference type="Proteomes" id="UP000477083">
    <property type="component" value="Unassembled WGS sequence"/>
</dbReference>
<dbReference type="InterPro" id="IPR027417">
    <property type="entry name" value="P-loop_NTPase"/>
</dbReference>
<evidence type="ECO:0008006" key="3">
    <source>
        <dbReference type="Google" id="ProtNLM"/>
    </source>
</evidence>
<comment type="caution">
    <text evidence="1">The sequence shown here is derived from an EMBL/GenBank/DDBJ whole genome shotgun (WGS) entry which is preliminary data.</text>
</comment>
<accession>A0A6L8VHT0</accession>
<dbReference type="OrthoDB" id="9255887at2"/>
<protein>
    <recommendedName>
        <fullName evidence="3">Sulfotransferase</fullName>
    </recommendedName>
</protein>
<sequence>MILSKVKDRAQALGYAIQSKRAVARGQTVVAHHGIQRSGSNYLLMCLRSLRVPVINSIDPDRSKPSHKHFRWQADKSTILDQIRDEYGNDLVASSLTEIEAFARYPARCRHIVIRKDEAGWLKSIMNWGLSCQWFADKSEAMQAAPELLADFRAYYGVWQGLADENPDYVRILRFEDIIARPTLLGEILEALDVPFDAQNFSGRFDEVPRSPRARQQIVSASDIAGLGLAALDASEQGRGTRH</sequence>
<dbReference type="EMBL" id="WWNR01000004">
    <property type="protein sequence ID" value="MZQ88889.1"/>
    <property type="molecule type" value="Genomic_DNA"/>
</dbReference>
<evidence type="ECO:0000313" key="2">
    <source>
        <dbReference type="Proteomes" id="UP000477083"/>
    </source>
</evidence>
<dbReference type="SUPFAM" id="SSF52540">
    <property type="entry name" value="P-loop containing nucleoside triphosphate hydrolases"/>
    <property type="match status" value="1"/>
</dbReference>
<reference evidence="1 2" key="1">
    <citation type="submission" date="2020-01" db="EMBL/GenBank/DDBJ databases">
        <title>Frigidibacter albus SP32T (=CGMCC 1.13995T).</title>
        <authorList>
            <person name="Liao X."/>
        </authorList>
    </citation>
    <scope>NUCLEOTIDE SEQUENCE [LARGE SCALE GENOMIC DNA]</scope>
    <source>
        <strain evidence="1 2">SP32</strain>
    </source>
</reference>
<organism evidence="1 2">
    <name type="scientific">Frigidibacter albus</name>
    <dbReference type="NCBI Taxonomy" id="1465486"/>
    <lineage>
        <taxon>Bacteria</taxon>
        <taxon>Pseudomonadati</taxon>
        <taxon>Pseudomonadota</taxon>
        <taxon>Alphaproteobacteria</taxon>
        <taxon>Rhodobacterales</taxon>
        <taxon>Paracoccaceae</taxon>
        <taxon>Frigidibacter</taxon>
    </lineage>
</organism>
<dbReference type="AlphaFoldDB" id="A0A6L8VHT0"/>
<dbReference type="RefSeq" id="WP_161344957.1">
    <property type="nucleotide sequence ID" value="NZ_BMGW01000004.1"/>
</dbReference>
<evidence type="ECO:0000313" key="1">
    <source>
        <dbReference type="EMBL" id="MZQ88889.1"/>
    </source>
</evidence>
<dbReference type="Gene3D" id="3.40.50.300">
    <property type="entry name" value="P-loop containing nucleotide triphosphate hydrolases"/>
    <property type="match status" value="1"/>
</dbReference>
<keyword evidence="2" id="KW-1185">Reference proteome</keyword>
<proteinExistence type="predicted"/>
<gene>
    <name evidence="1" type="ORF">GS660_07235</name>
</gene>